<evidence type="ECO:0000256" key="5">
    <source>
        <dbReference type="ARBA" id="ARBA00011748"/>
    </source>
</evidence>
<keyword evidence="15" id="KW-1133">Transmembrane helix</keyword>
<reference evidence="25 26" key="1">
    <citation type="journal article" date="2024" name="BMC Genomics">
        <title>Genome assembly of redclaw crayfish (Cherax quadricarinatus) provides insights into its immune adaptation and hypoxia tolerance.</title>
        <authorList>
            <person name="Liu Z."/>
            <person name="Zheng J."/>
            <person name="Li H."/>
            <person name="Fang K."/>
            <person name="Wang S."/>
            <person name="He J."/>
            <person name="Zhou D."/>
            <person name="Weng S."/>
            <person name="Chi M."/>
            <person name="Gu Z."/>
            <person name="He J."/>
            <person name="Li F."/>
            <person name="Wang M."/>
        </authorList>
    </citation>
    <scope>NUCLEOTIDE SEQUENCE [LARGE SCALE GENOMIC DNA]</scope>
    <source>
        <strain evidence="25">ZL_2023a</strain>
    </source>
</reference>
<evidence type="ECO:0000256" key="8">
    <source>
        <dbReference type="ARBA" id="ARBA00022475"/>
    </source>
</evidence>
<keyword evidence="9" id="KW-0645">Protease</keyword>
<comment type="caution">
    <text evidence="25">The sequence shown here is derived from an EMBL/GenBank/DDBJ whole genome shotgun (WGS) entry which is preliminary data.</text>
</comment>
<evidence type="ECO:0000256" key="18">
    <source>
        <dbReference type="ARBA" id="ARBA00023157"/>
    </source>
</evidence>
<dbReference type="InterPro" id="IPR024571">
    <property type="entry name" value="ERAP1-like_C_dom"/>
</dbReference>
<dbReference type="FunFam" id="1.10.390.10:FF:000016">
    <property type="entry name" value="Glutamyl aminopeptidase"/>
    <property type="match status" value="1"/>
</dbReference>
<evidence type="ECO:0000256" key="21">
    <source>
        <dbReference type="PIRSR" id="PIRSR634016-3"/>
    </source>
</evidence>
<dbReference type="InterPro" id="IPR034016">
    <property type="entry name" value="M1_APN-typ"/>
</dbReference>
<dbReference type="Gene3D" id="1.25.50.20">
    <property type="match status" value="1"/>
</dbReference>
<dbReference type="PANTHER" id="PTHR11533">
    <property type="entry name" value="PROTEASE M1 ZINC METALLOPROTEASE"/>
    <property type="match status" value="1"/>
</dbReference>
<feature type="binding site" evidence="21">
    <location>
        <position position="160"/>
    </location>
    <ligand>
        <name>Zn(2+)</name>
        <dbReference type="ChEBI" id="CHEBI:29105"/>
        <note>catalytic</note>
    </ligand>
</feature>
<feature type="domain" description="Peptidase M1 membrane alanine aminopeptidase" evidence="23">
    <location>
        <begin position="67"/>
        <end position="284"/>
    </location>
</feature>
<dbReference type="EMBL" id="JARKIK010000001">
    <property type="protein sequence ID" value="KAK8754223.1"/>
    <property type="molecule type" value="Genomic_DNA"/>
</dbReference>
<evidence type="ECO:0000256" key="6">
    <source>
        <dbReference type="ARBA" id="ARBA00012567"/>
    </source>
</evidence>
<sequence length="706" mass="82551">MPVQREVVDAPSTGLTEVVFQRSVNMVTYLVCFIVCDFDYVETFTQDQKPFRVYAVSDQINRANYSRDLGVSVLNFYEDYFEVEYPLPKQDMIAIPDFISGAMEHWGLITYREVNLLYDERSSSSYNRKKVAAVVAHELAHMWFGNLVTLEWWDDLWLNEGFASYIEYKGVDHYEKDWDMMGQFLVDDLQKVMTLDAQLTSHPIVQPVNHPDEITEIFDAISYSKGASVLRMLESFIGSEQFRMGVRNFLRRYKFANAVTQDLWRELEEVLETKLEISSIMDTWTRQMGFPVINITTSSHDQTQLEVRQMRFLSDPEAESRDDSPYGYTWDIPVTFISDVSTRQQLWFYRNMDKLTLRKPSGASWIKFNVGQYGYYRVNYEPSMWQDLISLIHSSPQALDVTDRASLLDDAFNLASAGHLPYDTVLSLVAYLKHESHYIVWTTVATHLDKMARLLRSTNAYPYFRKYMVGLVSDHVERFGWNDTGTHLERRTRLVLMFLACSNGYEPCLEGAYQRLQAWIVDPSYYIPPNTRSLVYRYGIQKAGAEEWEVMLQRYISETNAQERVKLALGLANSKEDWIIQRLLMVSRNESVVRSQDYFSLLNDIAKNPWSTYIVWNFVKSHWKEMVQRFTLNNRYLGRMVKLVCTQFTSPSQLQEMKDFFQQYPNAGSGARSRQQALEEVEGNIKWIEQHGESLNRWFLGQNAVL</sequence>
<dbReference type="InterPro" id="IPR050344">
    <property type="entry name" value="Peptidase_M1_aminopeptidases"/>
</dbReference>
<dbReference type="Gene3D" id="2.60.40.1910">
    <property type="match status" value="1"/>
</dbReference>
<comment type="subcellular location">
    <subcellularLocation>
        <location evidence="3">Cell membrane</location>
        <topology evidence="3">Lipid-anchor</topology>
        <topology evidence="3">GPI-anchor</topology>
    </subcellularLocation>
    <subcellularLocation>
        <location evidence="2">Cell membrane</location>
        <topology evidence="2">Single-pass type II membrane protein</topology>
    </subcellularLocation>
</comment>
<feature type="active site" description="Proton acceptor" evidence="20">
    <location>
        <position position="138"/>
    </location>
</feature>
<evidence type="ECO:0000256" key="10">
    <source>
        <dbReference type="ARBA" id="ARBA00022692"/>
    </source>
</evidence>
<feature type="binding site" evidence="21">
    <location>
        <position position="137"/>
    </location>
    <ligand>
        <name>Zn(2+)</name>
        <dbReference type="ChEBI" id="CHEBI:29105"/>
        <note>catalytic</note>
    </ligand>
</feature>
<comment type="cofactor">
    <cofactor evidence="21">
        <name>Zn(2+)</name>
        <dbReference type="ChEBI" id="CHEBI:29105"/>
    </cofactor>
    <text evidence="21">Binds 1 zinc ion per subunit.</text>
</comment>
<keyword evidence="7" id="KW-0031">Aminopeptidase</keyword>
<keyword evidence="18" id="KW-1015">Disulfide bond</keyword>
<evidence type="ECO:0000256" key="14">
    <source>
        <dbReference type="ARBA" id="ARBA00022837"/>
    </source>
</evidence>
<keyword evidence="14" id="KW-0106">Calcium</keyword>
<evidence type="ECO:0000256" key="17">
    <source>
        <dbReference type="ARBA" id="ARBA00023136"/>
    </source>
</evidence>
<dbReference type="GO" id="GO:0070006">
    <property type="term" value="F:metalloaminopeptidase activity"/>
    <property type="evidence" value="ECO:0007669"/>
    <property type="project" value="TreeGrafter"/>
</dbReference>
<keyword evidence="26" id="KW-1185">Reference proteome</keyword>
<comment type="subunit">
    <text evidence="5">Homodimer; disulfide-linked.</text>
</comment>
<dbReference type="Proteomes" id="UP001445076">
    <property type="component" value="Unassembled WGS sequence"/>
</dbReference>
<reference evidence="25" key="2">
    <citation type="submission" date="2024-01" db="EMBL/GenBank/DDBJ databases">
        <authorList>
            <person name="He J."/>
            <person name="Wang M."/>
            <person name="Zheng J."/>
            <person name="Liu Z."/>
        </authorList>
    </citation>
    <scope>NUCLEOTIDE SEQUENCE</scope>
    <source>
        <strain evidence="25">ZL_2023a</strain>
        <tissue evidence="25">Muscle</tissue>
    </source>
</reference>
<keyword evidence="12" id="KW-0378">Hydrolase</keyword>
<feature type="binding site" evidence="21">
    <location>
        <position position="141"/>
    </location>
    <ligand>
        <name>Zn(2+)</name>
        <dbReference type="ChEBI" id="CHEBI:29105"/>
        <note>catalytic</note>
    </ligand>
</feature>
<comment type="catalytic activity">
    <reaction evidence="1">
        <text>Release of N-terminal glutamate (and to a lesser extent aspartate) from a peptide.</text>
        <dbReference type="EC" id="3.4.11.7"/>
    </reaction>
</comment>
<dbReference type="EMBL" id="JARKIK010000001">
    <property type="protein sequence ID" value="KAK8754221.1"/>
    <property type="molecule type" value="Genomic_DNA"/>
</dbReference>
<gene>
    <name evidence="25" type="ORF">OTU49_014968</name>
</gene>
<dbReference type="GO" id="GO:0008270">
    <property type="term" value="F:zinc ion binding"/>
    <property type="evidence" value="ECO:0007669"/>
    <property type="project" value="InterPro"/>
</dbReference>
<evidence type="ECO:0000256" key="7">
    <source>
        <dbReference type="ARBA" id="ARBA00022438"/>
    </source>
</evidence>
<evidence type="ECO:0000256" key="22">
    <source>
        <dbReference type="PIRSR" id="PIRSR634016-4"/>
    </source>
</evidence>
<dbReference type="GO" id="GO:0005737">
    <property type="term" value="C:cytoplasm"/>
    <property type="evidence" value="ECO:0007669"/>
    <property type="project" value="TreeGrafter"/>
</dbReference>
<dbReference type="InterPro" id="IPR014782">
    <property type="entry name" value="Peptidase_M1_dom"/>
</dbReference>
<dbReference type="InterPro" id="IPR027268">
    <property type="entry name" value="Peptidase_M4/M1_CTD_sf"/>
</dbReference>
<dbReference type="AlphaFoldDB" id="A0AAW0YE61"/>
<dbReference type="Gene3D" id="1.10.390.10">
    <property type="entry name" value="Neutral Protease Domain 2"/>
    <property type="match status" value="1"/>
</dbReference>
<evidence type="ECO:0000313" key="26">
    <source>
        <dbReference type="Proteomes" id="UP001445076"/>
    </source>
</evidence>
<evidence type="ECO:0000259" key="24">
    <source>
        <dbReference type="Pfam" id="PF11838"/>
    </source>
</evidence>
<proteinExistence type="inferred from homology"/>
<accession>A0AAW0YE61</accession>
<evidence type="ECO:0000256" key="4">
    <source>
        <dbReference type="ARBA" id="ARBA00010136"/>
    </source>
</evidence>
<evidence type="ECO:0000256" key="9">
    <source>
        <dbReference type="ARBA" id="ARBA00022670"/>
    </source>
</evidence>
<evidence type="ECO:0000313" key="25">
    <source>
        <dbReference type="EMBL" id="KAK8754222.1"/>
    </source>
</evidence>
<keyword evidence="19" id="KW-0325">Glycoprotein</keyword>
<keyword evidence="13 21" id="KW-0862">Zinc</keyword>
<dbReference type="FunFam" id="1.25.50.20:FF:000001">
    <property type="entry name" value="Aminopeptidase"/>
    <property type="match status" value="1"/>
</dbReference>
<evidence type="ECO:0000256" key="1">
    <source>
        <dbReference type="ARBA" id="ARBA00001703"/>
    </source>
</evidence>
<evidence type="ECO:0000256" key="16">
    <source>
        <dbReference type="ARBA" id="ARBA00023049"/>
    </source>
</evidence>
<dbReference type="PANTHER" id="PTHR11533:SF276">
    <property type="entry name" value="GLUTAMYL AMINOPEPTIDASE"/>
    <property type="match status" value="1"/>
</dbReference>
<keyword evidence="11 21" id="KW-0479">Metal-binding</keyword>
<feature type="domain" description="ERAP1-like C-terminal" evidence="24">
    <location>
        <begin position="365"/>
        <end position="682"/>
    </location>
</feature>
<evidence type="ECO:0000256" key="15">
    <source>
        <dbReference type="ARBA" id="ARBA00022989"/>
    </source>
</evidence>
<feature type="site" description="Transition state stabilizer" evidence="22">
    <location>
        <position position="223"/>
    </location>
</feature>
<dbReference type="GO" id="GO:0005615">
    <property type="term" value="C:extracellular space"/>
    <property type="evidence" value="ECO:0007669"/>
    <property type="project" value="TreeGrafter"/>
</dbReference>
<evidence type="ECO:0000256" key="12">
    <source>
        <dbReference type="ARBA" id="ARBA00022801"/>
    </source>
</evidence>
<keyword evidence="17" id="KW-0472">Membrane</keyword>
<dbReference type="CDD" id="cd09601">
    <property type="entry name" value="M1_APN-Q_like"/>
    <property type="match status" value="1"/>
</dbReference>
<comment type="similarity">
    <text evidence="4">Belongs to the peptidase M1 family.</text>
</comment>
<evidence type="ECO:0000256" key="13">
    <source>
        <dbReference type="ARBA" id="ARBA00022833"/>
    </source>
</evidence>
<dbReference type="FunFam" id="2.60.40.1910:FF:000003">
    <property type="entry name" value="Aminopeptidase"/>
    <property type="match status" value="1"/>
</dbReference>
<dbReference type="InterPro" id="IPR001930">
    <property type="entry name" value="Peptidase_M1"/>
</dbReference>
<dbReference type="GO" id="GO:0004230">
    <property type="term" value="F:glutamyl aminopeptidase activity"/>
    <property type="evidence" value="ECO:0007669"/>
    <property type="project" value="UniProtKB-EC"/>
</dbReference>
<evidence type="ECO:0000256" key="3">
    <source>
        <dbReference type="ARBA" id="ARBA00004609"/>
    </source>
</evidence>
<organism evidence="25 26">
    <name type="scientific">Cherax quadricarinatus</name>
    <name type="common">Australian red claw crayfish</name>
    <dbReference type="NCBI Taxonomy" id="27406"/>
    <lineage>
        <taxon>Eukaryota</taxon>
        <taxon>Metazoa</taxon>
        <taxon>Ecdysozoa</taxon>
        <taxon>Arthropoda</taxon>
        <taxon>Crustacea</taxon>
        <taxon>Multicrustacea</taxon>
        <taxon>Malacostraca</taxon>
        <taxon>Eumalacostraca</taxon>
        <taxon>Eucarida</taxon>
        <taxon>Decapoda</taxon>
        <taxon>Pleocyemata</taxon>
        <taxon>Astacidea</taxon>
        <taxon>Parastacoidea</taxon>
        <taxon>Parastacidae</taxon>
        <taxon>Cherax</taxon>
    </lineage>
</organism>
<dbReference type="GO" id="GO:0005886">
    <property type="term" value="C:plasma membrane"/>
    <property type="evidence" value="ECO:0007669"/>
    <property type="project" value="UniProtKB-SubCell"/>
</dbReference>
<name>A0AAW0YE61_CHEQU</name>
<dbReference type="Pfam" id="PF11838">
    <property type="entry name" value="ERAP1_C"/>
    <property type="match status" value="1"/>
</dbReference>
<dbReference type="Pfam" id="PF01433">
    <property type="entry name" value="Peptidase_M1"/>
    <property type="match status" value="1"/>
</dbReference>
<keyword evidence="8" id="KW-1003">Cell membrane</keyword>
<dbReference type="GO" id="GO:0006508">
    <property type="term" value="P:proteolysis"/>
    <property type="evidence" value="ECO:0007669"/>
    <property type="project" value="UniProtKB-KW"/>
</dbReference>
<keyword evidence="10" id="KW-0812">Transmembrane</keyword>
<dbReference type="GO" id="GO:0043171">
    <property type="term" value="P:peptide catabolic process"/>
    <property type="evidence" value="ECO:0007669"/>
    <property type="project" value="TreeGrafter"/>
</dbReference>
<protein>
    <recommendedName>
        <fullName evidence="6">glutamyl aminopeptidase</fullName>
        <ecNumber evidence="6">3.4.11.7</ecNumber>
    </recommendedName>
</protein>
<evidence type="ECO:0000256" key="2">
    <source>
        <dbReference type="ARBA" id="ARBA00004401"/>
    </source>
</evidence>
<evidence type="ECO:0000259" key="23">
    <source>
        <dbReference type="Pfam" id="PF01433"/>
    </source>
</evidence>
<evidence type="ECO:0000256" key="11">
    <source>
        <dbReference type="ARBA" id="ARBA00022723"/>
    </source>
</evidence>
<dbReference type="PRINTS" id="PR00756">
    <property type="entry name" value="ALADIPTASE"/>
</dbReference>
<dbReference type="EC" id="3.4.11.7" evidence="6"/>
<keyword evidence="16" id="KW-0482">Metalloprotease</keyword>
<dbReference type="GO" id="GO:0042277">
    <property type="term" value="F:peptide binding"/>
    <property type="evidence" value="ECO:0007669"/>
    <property type="project" value="TreeGrafter"/>
</dbReference>
<evidence type="ECO:0000256" key="20">
    <source>
        <dbReference type="PIRSR" id="PIRSR634016-1"/>
    </source>
</evidence>
<dbReference type="EMBL" id="JARKIK010000001">
    <property type="protein sequence ID" value="KAK8754222.1"/>
    <property type="molecule type" value="Genomic_DNA"/>
</dbReference>
<dbReference type="SUPFAM" id="SSF55486">
    <property type="entry name" value="Metalloproteases ('zincins'), catalytic domain"/>
    <property type="match status" value="1"/>
</dbReference>
<evidence type="ECO:0000256" key="19">
    <source>
        <dbReference type="ARBA" id="ARBA00023180"/>
    </source>
</evidence>